<gene>
    <name evidence="3" type="ORF">FLP10_02380</name>
</gene>
<protein>
    <submittedName>
        <fullName evidence="3">Uncharacterized protein</fullName>
    </submittedName>
</protein>
<feature type="compositionally biased region" description="Low complexity" evidence="1">
    <location>
        <begin position="1"/>
        <end position="15"/>
    </location>
</feature>
<keyword evidence="2" id="KW-0472">Membrane</keyword>
<feature type="transmembrane region" description="Helical" evidence="2">
    <location>
        <begin position="350"/>
        <end position="375"/>
    </location>
</feature>
<keyword evidence="2" id="KW-0812">Transmembrane</keyword>
<dbReference type="AlphaFoldDB" id="A0A5C1YEE0"/>
<evidence type="ECO:0000313" key="3">
    <source>
        <dbReference type="EMBL" id="QEO13389.1"/>
    </source>
</evidence>
<dbReference type="Proteomes" id="UP000324678">
    <property type="component" value="Chromosome"/>
</dbReference>
<sequence length="392" mass="39798">MSINRAFAAQPAPGADRARRRARSSRSLSRIAAAVVSAALGLGVALVGVAAPAAAHTGNLHADAVCNPATGEYDVTYTLTLEAVPGEKQGTTMWRIGTTEFESTPRSNAGMDRGPVISTGNQTVELGTQKLPGTTKTGPWVYAFTSWGSTTKGSDGRVQNLPGDCVATPSPSPTPTPAPVLEVATGLCEADVPRIHVRATVPSTTAESKVSLVITDGTDEASIELPAPDANGLIDATPLWPGASVDDETGEPTGWPGWKQRADGTWEQTDENFAWTRDAALQAYLDVSREALVDDLVYPAFTLECSANPGIGGGDGGAVAPPTPTPTPAAVSPVAAVPSAGGSGLAETGFAGGTIAIVAGVIVVVGAAVVVIAAVRRKRTVAATTGESTPTE</sequence>
<evidence type="ECO:0000313" key="4">
    <source>
        <dbReference type="Proteomes" id="UP000324678"/>
    </source>
</evidence>
<dbReference type="KEGG" id="ail:FLP10_02380"/>
<evidence type="ECO:0000256" key="2">
    <source>
        <dbReference type="SAM" id="Phobius"/>
    </source>
</evidence>
<dbReference type="RefSeq" id="WP_149159413.1">
    <property type="nucleotide sequence ID" value="NZ_CP043505.1"/>
</dbReference>
<accession>A0A5C1YEE0</accession>
<organism evidence="3 4">
    <name type="scientific">Agromyces intestinalis</name>
    <dbReference type="NCBI Taxonomy" id="2592652"/>
    <lineage>
        <taxon>Bacteria</taxon>
        <taxon>Bacillati</taxon>
        <taxon>Actinomycetota</taxon>
        <taxon>Actinomycetes</taxon>
        <taxon>Micrococcales</taxon>
        <taxon>Microbacteriaceae</taxon>
        <taxon>Agromyces</taxon>
    </lineage>
</organism>
<feature type="region of interest" description="Disordered" evidence="1">
    <location>
        <begin position="239"/>
        <end position="262"/>
    </location>
</feature>
<dbReference type="OrthoDB" id="3783029at2"/>
<feature type="region of interest" description="Disordered" evidence="1">
    <location>
        <begin position="1"/>
        <end position="21"/>
    </location>
</feature>
<evidence type="ECO:0000256" key="1">
    <source>
        <dbReference type="SAM" id="MobiDB-lite"/>
    </source>
</evidence>
<name>A0A5C1YEE0_9MICO</name>
<reference evidence="3 4" key="1">
    <citation type="submission" date="2019-09" db="EMBL/GenBank/DDBJ databases">
        <title>Genome sequencing of strain KACC 19306.</title>
        <authorList>
            <person name="Heo J."/>
            <person name="Kim S.-J."/>
            <person name="Kim J.-S."/>
            <person name="Hong S.-B."/>
            <person name="Kwon S.-W."/>
        </authorList>
    </citation>
    <scope>NUCLEOTIDE SEQUENCE [LARGE SCALE GENOMIC DNA]</scope>
    <source>
        <strain evidence="3 4">KACC 19306</strain>
    </source>
</reference>
<dbReference type="EMBL" id="CP043505">
    <property type="protein sequence ID" value="QEO13389.1"/>
    <property type="molecule type" value="Genomic_DNA"/>
</dbReference>
<keyword evidence="2" id="KW-1133">Transmembrane helix</keyword>
<proteinExistence type="predicted"/>
<keyword evidence="4" id="KW-1185">Reference proteome</keyword>